<organism evidence="2 3">
    <name type="scientific">Solidesulfovibrio carbinolicus</name>
    <dbReference type="NCBI Taxonomy" id="296842"/>
    <lineage>
        <taxon>Bacteria</taxon>
        <taxon>Pseudomonadati</taxon>
        <taxon>Thermodesulfobacteriota</taxon>
        <taxon>Desulfovibrionia</taxon>
        <taxon>Desulfovibrionales</taxon>
        <taxon>Desulfovibrionaceae</taxon>
        <taxon>Solidesulfovibrio</taxon>
    </lineage>
</organism>
<dbReference type="OrthoDB" id="9781701at2"/>
<evidence type="ECO:0000313" key="3">
    <source>
        <dbReference type="Proteomes" id="UP000293296"/>
    </source>
</evidence>
<evidence type="ECO:0000313" key="2">
    <source>
        <dbReference type="EMBL" id="QAZ69623.1"/>
    </source>
</evidence>
<dbReference type="AlphaFoldDB" id="A0A4P6HQM6"/>
<dbReference type="SUPFAM" id="SSF51569">
    <property type="entry name" value="Aldolase"/>
    <property type="match status" value="1"/>
</dbReference>
<dbReference type="InterPro" id="IPR051690">
    <property type="entry name" value="PseI-like"/>
</dbReference>
<keyword evidence="2" id="KW-0614">Plasmid</keyword>
<dbReference type="GO" id="GO:0047444">
    <property type="term" value="F:N-acylneuraminate-9-phosphate synthase activity"/>
    <property type="evidence" value="ECO:0007669"/>
    <property type="project" value="TreeGrafter"/>
</dbReference>
<reference evidence="2 3" key="1">
    <citation type="submission" date="2018-02" db="EMBL/GenBank/DDBJ databases">
        <title>Genome sequence of Desulfovibrio carbinolicus DSM 3852.</title>
        <authorList>
            <person name="Wilbanks E."/>
            <person name="Skennerton C.T."/>
            <person name="Orphan V.J."/>
        </authorList>
    </citation>
    <scope>NUCLEOTIDE SEQUENCE [LARGE SCALE GENOMIC DNA]</scope>
    <source>
        <strain evidence="2 3">DSM 3852</strain>
        <plasmid evidence="3">pdcar1</plasmid>
    </source>
</reference>
<dbReference type="Proteomes" id="UP000293296">
    <property type="component" value="Plasmid pDCAR1"/>
</dbReference>
<dbReference type="EMBL" id="CP026539">
    <property type="protein sequence ID" value="QAZ69623.1"/>
    <property type="molecule type" value="Genomic_DNA"/>
</dbReference>
<keyword evidence="3" id="KW-1185">Reference proteome</keyword>
<dbReference type="InterPro" id="IPR013132">
    <property type="entry name" value="PseI/NeuA/B-like_N"/>
</dbReference>
<dbReference type="RefSeq" id="WP_129356085.1">
    <property type="nucleotide sequence ID" value="NZ_CP026539.1"/>
</dbReference>
<dbReference type="InterPro" id="IPR013785">
    <property type="entry name" value="Aldolase_TIM"/>
</dbReference>
<feature type="domain" description="PseI/NeuA/B-like" evidence="1">
    <location>
        <begin position="25"/>
        <end position="254"/>
    </location>
</feature>
<geneLocation type="plasmid" evidence="3">
    <name>pdcar1</name>
</geneLocation>
<dbReference type="KEGG" id="dcb:C3Y92_20340"/>
<dbReference type="PANTHER" id="PTHR42966">
    <property type="entry name" value="N-ACETYLNEURAMINATE SYNTHASE"/>
    <property type="match status" value="1"/>
</dbReference>
<name>A0A4P6HQM6_9BACT</name>
<dbReference type="Gene3D" id="3.20.20.70">
    <property type="entry name" value="Aldolase class I"/>
    <property type="match status" value="1"/>
</dbReference>
<gene>
    <name evidence="2" type="ORF">C3Y92_20340</name>
</gene>
<sequence>MPTPMFIAEVSSNHARDFKRCVAFIETAAAIGCDAVKFQLFKIDALFAPEILSRSPEHRRRREWELPESFIPDIAACCQNHGVAFWCTPFYLEAVDLLAGHVQALKVASYELLWTDLLRRCAATGKPVVLSTGMADLEEVGRAVAALRDAGCDDLSLLHCVSGYPAPARQANLAAIATLREAFGCPAGWSDHTVEEGVVHRAVHRFGASLVEFHLDLDAAGAEYAAGHCWLPRQAEAMIRAVRLGCLADGDGVKAPVAAEAADRQWRADPVDGLRPLPCVRQLWT</sequence>
<accession>A0A4P6HQM6</accession>
<dbReference type="Pfam" id="PF03102">
    <property type="entry name" value="NeuB"/>
    <property type="match status" value="1"/>
</dbReference>
<dbReference type="PANTHER" id="PTHR42966:SF1">
    <property type="entry name" value="SIALIC ACID SYNTHASE"/>
    <property type="match status" value="1"/>
</dbReference>
<protein>
    <submittedName>
        <fullName evidence="2">N-acetylneuraminic acid synthase</fullName>
    </submittedName>
</protein>
<dbReference type="GO" id="GO:0016051">
    <property type="term" value="P:carbohydrate biosynthetic process"/>
    <property type="evidence" value="ECO:0007669"/>
    <property type="project" value="InterPro"/>
</dbReference>
<proteinExistence type="predicted"/>
<evidence type="ECO:0000259" key="1">
    <source>
        <dbReference type="Pfam" id="PF03102"/>
    </source>
</evidence>